<dbReference type="FunFam" id="3.40.1180.10:FF:000001">
    <property type="entry name" value="(2E,6E)-farnesyl-diphosphate-specific ditrans,polycis-undecaprenyl-diphosphate synthase"/>
    <property type="match status" value="1"/>
</dbReference>
<comment type="function">
    <text evidence="3">Catalyzes the sequential condensation of isopentenyl diphosphate (IPP) with (2E,6E)-farnesyl diphosphate (E,E-FPP) to yield (2Z,6Z,10Z,14Z,18Z,22Z,26Z,30Z,34E,38E)-undecaprenyl diphosphate (di-trans,octa-cis-UPP). UPP is the precursor of glycosyl carrier lipid in the biosynthesis of bacterial cell wall polysaccharide components such as peptidoglycan and lipopolysaccharide.</text>
</comment>
<keyword evidence="1 3" id="KW-0808">Transferase</keyword>
<dbReference type="GO" id="GO:0005829">
    <property type="term" value="C:cytosol"/>
    <property type="evidence" value="ECO:0007669"/>
    <property type="project" value="TreeGrafter"/>
</dbReference>
<feature type="binding site" evidence="3">
    <location>
        <begin position="27"/>
        <end position="30"/>
    </location>
    <ligand>
        <name>substrate</name>
    </ligand>
</feature>
<dbReference type="RefSeq" id="WP_158356515.1">
    <property type="nucleotide sequence ID" value="NZ_CP034873.1"/>
</dbReference>
<dbReference type="PANTHER" id="PTHR10291:SF0">
    <property type="entry name" value="DEHYDRODOLICHYL DIPHOSPHATE SYNTHASE 2"/>
    <property type="match status" value="1"/>
</dbReference>
<dbReference type="PROSITE" id="PS01066">
    <property type="entry name" value="UPP_SYNTHASE"/>
    <property type="match status" value="1"/>
</dbReference>
<comment type="subunit">
    <text evidence="3">Homodimer.</text>
</comment>
<dbReference type="Proteomes" id="UP000298773">
    <property type="component" value="Chromosome"/>
</dbReference>
<keyword evidence="3" id="KW-0133">Cell shape</keyword>
<keyword evidence="3" id="KW-0460">Magnesium</keyword>
<evidence type="ECO:0000256" key="2">
    <source>
        <dbReference type="ARBA" id="ARBA00022723"/>
    </source>
</evidence>
<comment type="similarity">
    <text evidence="3">Belongs to the UPP synthase family.</text>
</comment>
<dbReference type="NCBIfam" id="TIGR00055">
    <property type="entry name" value="uppS"/>
    <property type="match status" value="1"/>
</dbReference>
<keyword evidence="2 3" id="KW-0479">Metal-binding</keyword>
<dbReference type="InterPro" id="IPR001441">
    <property type="entry name" value="UPP_synth-like"/>
</dbReference>
<comment type="caution">
    <text evidence="3">Lacks conserved residue(s) required for the propagation of feature annotation.</text>
</comment>
<evidence type="ECO:0000313" key="4">
    <source>
        <dbReference type="EMBL" id="QCI21545.1"/>
    </source>
</evidence>
<keyword evidence="3" id="KW-0573">Peptidoglycan synthesis</keyword>
<organism evidence="4 5">
    <name type="scientific">Buchnera aphidicola</name>
    <name type="common">Hyadaphis tataricae</name>
    <dbReference type="NCBI Taxonomy" id="1241859"/>
    <lineage>
        <taxon>Bacteria</taxon>
        <taxon>Pseudomonadati</taxon>
        <taxon>Pseudomonadota</taxon>
        <taxon>Gammaproteobacteria</taxon>
        <taxon>Enterobacterales</taxon>
        <taxon>Erwiniaceae</taxon>
        <taxon>Buchnera</taxon>
    </lineage>
</organism>
<comment type="cofactor">
    <cofactor evidence="3">
        <name>Mg(2+)</name>
        <dbReference type="ChEBI" id="CHEBI:18420"/>
    </cofactor>
    <text evidence="3">Binds 2 magnesium ions per subunit.</text>
</comment>
<feature type="binding site" evidence="3">
    <location>
        <position position="75"/>
    </location>
    <ligand>
        <name>substrate</name>
    </ligand>
</feature>
<dbReference type="GO" id="GO:0009252">
    <property type="term" value="P:peptidoglycan biosynthetic process"/>
    <property type="evidence" value="ECO:0007669"/>
    <property type="project" value="UniProtKB-UniRule"/>
</dbReference>
<dbReference type="InterPro" id="IPR036424">
    <property type="entry name" value="UPP_synth-like_sf"/>
</dbReference>
<dbReference type="Pfam" id="PF01255">
    <property type="entry name" value="Prenyltransf"/>
    <property type="match status" value="1"/>
</dbReference>
<dbReference type="SUPFAM" id="SSF64005">
    <property type="entry name" value="Undecaprenyl diphosphate synthase"/>
    <property type="match status" value="1"/>
</dbReference>
<feature type="binding site" evidence="3">
    <location>
        <begin position="71"/>
        <end position="73"/>
    </location>
    <ligand>
        <name>substrate</name>
    </ligand>
</feature>
<reference evidence="4 5" key="2">
    <citation type="submission" date="2019-05" db="EMBL/GenBank/DDBJ databases">
        <title>Genome evolution of the obligate endosymbiont Buchnera aphidicola.</title>
        <authorList>
            <person name="Moran N.A."/>
        </authorList>
    </citation>
    <scope>NUCLEOTIDE SEQUENCE [LARGE SCALE GENOMIC DNA]</scope>
    <source>
        <strain evidence="4 5">Hta</strain>
    </source>
</reference>
<reference evidence="4 5" key="1">
    <citation type="submission" date="2018-12" db="EMBL/GenBank/DDBJ databases">
        <authorList>
            <person name="Chong R.A."/>
        </authorList>
    </citation>
    <scope>NUCLEOTIDE SEQUENCE [LARGE SCALE GENOMIC DNA]</scope>
    <source>
        <strain evidence="4 5">Hta</strain>
    </source>
</reference>
<proteinExistence type="inferred from homology"/>
<evidence type="ECO:0000256" key="1">
    <source>
        <dbReference type="ARBA" id="ARBA00022679"/>
    </source>
</evidence>
<dbReference type="InterPro" id="IPR018520">
    <property type="entry name" value="UPP_synth-like_CS"/>
</dbReference>
<dbReference type="PANTHER" id="PTHR10291">
    <property type="entry name" value="DEHYDRODOLICHYL DIPHOSPHATE SYNTHASE FAMILY MEMBER"/>
    <property type="match status" value="1"/>
</dbReference>
<dbReference type="GO" id="GO:0016094">
    <property type="term" value="P:polyprenol biosynthetic process"/>
    <property type="evidence" value="ECO:0007669"/>
    <property type="project" value="TreeGrafter"/>
</dbReference>
<dbReference type="EMBL" id="CP034873">
    <property type="protein sequence ID" value="QCI21545.1"/>
    <property type="molecule type" value="Genomic_DNA"/>
</dbReference>
<feature type="binding site" evidence="3">
    <location>
        <begin position="200"/>
        <end position="202"/>
    </location>
    <ligand>
        <name>substrate</name>
    </ligand>
</feature>
<feature type="active site" evidence="3">
    <location>
        <position position="26"/>
    </location>
</feature>
<protein>
    <recommendedName>
        <fullName evidence="3">Ditrans,polycis-undecaprenyl-diphosphate synthase ((2E,6E)-farnesyl-diphosphate specific)</fullName>
        <ecNumber evidence="3">2.5.1.31</ecNumber>
    </recommendedName>
    <alternativeName>
        <fullName evidence="3">Ditrans,polycis-undecaprenylcistransferase</fullName>
    </alternativeName>
    <alternativeName>
        <fullName evidence="3">Undecaprenyl diphosphate synthase</fullName>
        <shortName evidence="3">UDS</shortName>
    </alternativeName>
    <alternativeName>
        <fullName evidence="3">Undecaprenyl pyrophosphate synthase</fullName>
        <shortName evidence="3">UPP synthase</shortName>
    </alternativeName>
</protein>
<feature type="binding site" evidence="3">
    <location>
        <position position="43"/>
    </location>
    <ligand>
        <name>substrate</name>
    </ligand>
</feature>
<feature type="binding site" evidence="3">
    <location>
        <position position="213"/>
    </location>
    <ligand>
        <name>Mg(2+)</name>
        <dbReference type="ChEBI" id="CHEBI:18420"/>
    </ligand>
</feature>
<feature type="binding site" evidence="3">
    <location>
        <position position="194"/>
    </location>
    <ligand>
        <name>substrate</name>
    </ligand>
</feature>
<evidence type="ECO:0000256" key="3">
    <source>
        <dbReference type="HAMAP-Rule" id="MF_01139"/>
    </source>
</evidence>
<dbReference type="CDD" id="cd00475">
    <property type="entry name" value="Cis_IPPS"/>
    <property type="match status" value="1"/>
</dbReference>
<gene>
    <name evidence="3 4" type="primary">uppS</name>
    <name evidence="4" type="ORF">D9V69_01170</name>
</gene>
<dbReference type="GO" id="GO:0071555">
    <property type="term" value="P:cell wall organization"/>
    <property type="evidence" value="ECO:0007669"/>
    <property type="project" value="UniProtKB-KW"/>
</dbReference>
<feature type="binding site" evidence="3">
    <location>
        <position position="77"/>
    </location>
    <ligand>
        <name>substrate</name>
    </ligand>
</feature>
<dbReference type="GO" id="GO:0008834">
    <property type="term" value="F:ditrans,polycis-undecaprenyl-diphosphate synthase [(2E,6E)-farnesyl-diphosphate specific] activity"/>
    <property type="evidence" value="ECO:0007669"/>
    <property type="project" value="UniProtKB-UniRule"/>
</dbReference>
<dbReference type="HAMAP" id="MF_01139">
    <property type="entry name" value="ISPT"/>
    <property type="match status" value="1"/>
</dbReference>
<feature type="active site" description="Proton acceptor" evidence="3">
    <location>
        <position position="74"/>
    </location>
</feature>
<dbReference type="GO" id="GO:0000287">
    <property type="term" value="F:magnesium ion binding"/>
    <property type="evidence" value="ECO:0007669"/>
    <property type="project" value="UniProtKB-UniRule"/>
</dbReference>
<dbReference type="EC" id="2.5.1.31" evidence="3"/>
<evidence type="ECO:0000313" key="5">
    <source>
        <dbReference type="Proteomes" id="UP000298773"/>
    </source>
</evidence>
<comment type="catalytic activity">
    <reaction evidence="3">
        <text>8 isopentenyl diphosphate + (2E,6E)-farnesyl diphosphate = di-trans,octa-cis-undecaprenyl diphosphate + 8 diphosphate</text>
        <dbReference type="Rhea" id="RHEA:27551"/>
        <dbReference type="ChEBI" id="CHEBI:33019"/>
        <dbReference type="ChEBI" id="CHEBI:58405"/>
        <dbReference type="ChEBI" id="CHEBI:128769"/>
        <dbReference type="ChEBI" id="CHEBI:175763"/>
        <dbReference type="EC" id="2.5.1.31"/>
    </reaction>
</comment>
<feature type="binding site" evidence="3">
    <location>
        <position position="26"/>
    </location>
    <ligand>
        <name>Mg(2+)</name>
        <dbReference type="ChEBI" id="CHEBI:18420"/>
    </ligand>
</feature>
<dbReference type="GO" id="GO:0008360">
    <property type="term" value="P:regulation of cell shape"/>
    <property type="evidence" value="ECO:0007669"/>
    <property type="project" value="UniProtKB-KW"/>
</dbReference>
<accession>A0A4D6YAV6</accession>
<feature type="binding site" evidence="3">
    <location>
        <position position="31"/>
    </location>
    <ligand>
        <name>substrate</name>
    </ligand>
</feature>
<dbReference type="OrthoDB" id="4191603at2"/>
<sequence>MIYQFSLKDTNQYKKEYPHHVAIIMDGNRRWAYKKRKMSIFGHQEGFQAVKKAVKFSIVNNIKILTLYTFSSENWTRSKFEVNGLMKLFFFALETEIFNLKKYNIKLNIIGDKTCFETTLQNKINEAEIETMHHNGLILNIAANYGGRWDIIQSVKKIISKVQRGDLKINEIKEDTFSQCLSTSHLLPVDLVIRTGGEKRISNFLLWQIAYAELYFTDVLWPDFNQHIFQHAIDFFISRERRFGGGTDIHQENFFKK</sequence>
<keyword evidence="3" id="KW-0961">Cell wall biogenesis/degradation</keyword>
<dbReference type="Gene3D" id="3.40.1180.10">
    <property type="entry name" value="Decaprenyl diphosphate synthase-like"/>
    <property type="match status" value="1"/>
</dbReference>
<dbReference type="AlphaFoldDB" id="A0A4D6YAV6"/>
<name>A0A4D6YAV6_9GAMM</name>